<dbReference type="Gene3D" id="1.25.40.10">
    <property type="entry name" value="Tetratricopeptide repeat domain"/>
    <property type="match status" value="1"/>
</dbReference>
<comment type="caution">
    <text evidence="11">The sequence shown here is derived from an EMBL/GenBank/DDBJ whole genome shotgun (WGS) entry which is preliminary data.</text>
</comment>
<keyword evidence="5" id="KW-0256">Endoplasmic reticulum</keyword>
<dbReference type="GO" id="GO:0051087">
    <property type="term" value="F:protein-folding chaperone binding"/>
    <property type="evidence" value="ECO:0007669"/>
    <property type="project" value="TreeGrafter"/>
</dbReference>
<keyword evidence="4 7" id="KW-0802">TPR repeat</keyword>
<keyword evidence="3" id="KW-0677">Repeat</keyword>
<feature type="region of interest" description="Disordered" evidence="8">
    <location>
        <begin position="467"/>
        <end position="512"/>
    </location>
</feature>
<dbReference type="InterPro" id="IPR001623">
    <property type="entry name" value="DnaJ_domain"/>
</dbReference>
<reference evidence="11 12" key="1">
    <citation type="journal article" date="2018" name="PLoS Pathog.">
        <title>Evolution of structural diversity of trichothecenes, a family of toxins produced by plant pathogenic and entomopathogenic fungi.</title>
        <authorList>
            <person name="Proctor R.H."/>
            <person name="McCormick S.P."/>
            <person name="Kim H.S."/>
            <person name="Cardoza R.E."/>
            <person name="Stanley A.M."/>
            <person name="Lindo L."/>
            <person name="Kelly A."/>
            <person name="Brown D.W."/>
            <person name="Lee T."/>
            <person name="Vaughan M.M."/>
            <person name="Alexander N.J."/>
            <person name="Busman M."/>
            <person name="Gutierrez S."/>
        </authorList>
    </citation>
    <scope>NUCLEOTIDE SEQUENCE [LARGE SCALE GENOMIC DNA]</scope>
    <source>
        <strain evidence="11 12">NRRL 3299</strain>
    </source>
</reference>
<name>A0A395RII4_FUSSP</name>
<gene>
    <name evidence="11" type="ORF">FSPOR_11023</name>
</gene>
<dbReference type="Proteomes" id="UP000266152">
    <property type="component" value="Unassembled WGS sequence"/>
</dbReference>
<evidence type="ECO:0000256" key="6">
    <source>
        <dbReference type="ARBA" id="ARBA00073740"/>
    </source>
</evidence>
<accession>A0A395RII4</accession>
<evidence type="ECO:0000256" key="5">
    <source>
        <dbReference type="ARBA" id="ARBA00022824"/>
    </source>
</evidence>
<evidence type="ECO:0000256" key="4">
    <source>
        <dbReference type="ARBA" id="ARBA00022803"/>
    </source>
</evidence>
<dbReference type="FunFam" id="1.25.40.10:FF:000224">
    <property type="entry name" value="DnaJ and TPR domain protein"/>
    <property type="match status" value="1"/>
</dbReference>
<feature type="repeat" description="TPR" evidence="7">
    <location>
        <begin position="67"/>
        <end position="100"/>
    </location>
</feature>
<proteinExistence type="predicted"/>
<evidence type="ECO:0000256" key="1">
    <source>
        <dbReference type="ARBA" id="ARBA00004319"/>
    </source>
</evidence>
<dbReference type="InterPro" id="IPR051727">
    <property type="entry name" value="DnaJ_C3_Co-chaperones"/>
</dbReference>
<feature type="region of interest" description="Disordered" evidence="8">
    <location>
        <begin position="429"/>
        <end position="452"/>
    </location>
</feature>
<evidence type="ECO:0000259" key="10">
    <source>
        <dbReference type="PROSITE" id="PS50076"/>
    </source>
</evidence>
<dbReference type="EMBL" id="PXOF01000204">
    <property type="protein sequence ID" value="RGP59853.1"/>
    <property type="molecule type" value="Genomic_DNA"/>
</dbReference>
<keyword evidence="12" id="KW-1185">Reference proteome</keyword>
<dbReference type="PANTHER" id="PTHR44140">
    <property type="entry name" value="LD25575P"/>
    <property type="match status" value="1"/>
</dbReference>
<feature type="signal peptide" evidence="9">
    <location>
        <begin position="1"/>
        <end position="21"/>
    </location>
</feature>
<dbReference type="SMART" id="SM00028">
    <property type="entry name" value="TPR"/>
    <property type="match status" value="4"/>
</dbReference>
<dbReference type="GO" id="GO:0034975">
    <property type="term" value="P:protein folding in endoplasmic reticulum"/>
    <property type="evidence" value="ECO:0007669"/>
    <property type="project" value="TreeGrafter"/>
</dbReference>
<evidence type="ECO:0000256" key="9">
    <source>
        <dbReference type="SAM" id="SignalP"/>
    </source>
</evidence>
<evidence type="ECO:0000256" key="3">
    <source>
        <dbReference type="ARBA" id="ARBA00022737"/>
    </source>
</evidence>
<dbReference type="AlphaFoldDB" id="A0A395RII4"/>
<evidence type="ECO:0000313" key="12">
    <source>
        <dbReference type="Proteomes" id="UP000266152"/>
    </source>
</evidence>
<dbReference type="CDD" id="cd06257">
    <property type="entry name" value="DnaJ"/>
    <property type="match status" value="1"/>
</dbReference>
<keyword evidence="2 9" id="KW-0732">Signal</keyword>
<evidence type="ECO:0000256" key="8">
    <source>
        <dbReference type="SAM" id="MobiDB-lite"/>
    </source>
</evidence>
<protein>
    <recommendedName>
        <fullName evidence="6">Tetratricopeptide repeat and J domain-containing co-chaperone DNJ1</fullName>
    </recommendedName>
</protein>
<feature type="domain" description="J" evidence="10">
    <location>
        <begin position="409"/>
        <end position="478"/>
    </location>
</feature>
<dbReference type="Gene3D" id="1.10.287.110">
    <property type="entry name" value="DnaJ domain"/>
    <property type="match status" value="1"/>
</dbReference>
<dbReference type="GO" id="GO:0005788">
    <property type="term" value="C:endoplasmic reticulum lumen"/>
    <property type="evidence" value="ECO:0007669"/>
    <property type="project" value="UniProtKB-SubCell"/>
</dbReference>
<evidence type="ECO:0000256" key="7">
    <source>
        <dbReference type="PROSITE-ProRule" id="PRU00339"/>
    </source>
</evidence>
<dbReference type="SMART" id="SM00271">
    <property type="entry name" value="DnaJ"/>
    <property type="match status" value="1"/>
</dbReference>
<dbReference type="SUPFAM" id="SSF48452">
    <property type="entry name" value="TPR-like"/>
    <property type="match status" value="1"/>
</dbReference>
<dbReference type="Pfam" id="PF00226">
    <property type="entry name" value="DnaJ"/>
    <property type="match status" value="1"/>
</dbReference>
<dbReference type="PANTHER" id="PTHR44140:SF2">
    <property type="entry name" value="LD25575P"/>
    <property type="match status" value="1"/>
</dbReference>
<dbReference type="InterPro" id="IPR019734">
    <property type="entry name" value="TPR_rpt"/>
</dbReference>
<dbReference type="GO" id="GO:0051787">
    <property type="term" value="F:misfolded protein binding"/>
    <property type="evidence" value="ECO:0007669"/>
    <property type="project" value="TreeGrafter"/>
</dbReference>
<dbReference type="InterPro" id="IPR036869">
    <property type="entry name" value="J_dom_sf"/>
</dbReference>
<dbReference type="PRINTS" id="PR00625">
    <property type="entry name" value="JDOMAIN"/>
</dbReference>
<evidence type="ECO:0000256" key="2">
    <source>
        <dbReference type="ARBA" id="ARBA00022729"/>
    </source>
</evidence>
<dbReference type="PROSITE" id="PS50005">
    <property type="entry name" value="TPR"/>
    <property type="match status" value="1"/>
</dbReference>
<organism evidence="11 12">
    <name type="scientific">Fusarium sporotrichioides</name>
    <dbReference type="NCBI Taxonomy" id="5514"/>
    <lineage>
        <taxon>Eukaryota</taxon>
        <taxon>Fungi</taxon>
        <taxon>Dikarya</taxon>
        <taxon>Ascomycota</taxon>
        <taxon>Pezizomycotina</taxon>
        <taxon>Sordariomycetes</taxon>
        <taxon>Hypocreomycetidae</taxon>
        <taxon>Hypocreales</taxon>
        <taxon>Nectriaceae</taxon>
        <taxon>Fusarium</taxon>
    </lineage>
</organism>
<feature type="compositionally biased region" description="Gly residues" evidence="8">
    <location>
        <begin position="495"/>
        <end position="512"/>
    </location>
</feature>
<dbReference type="InterPro" id="IPR011990">
    <property type="entry name" value="TPR-like_helical_dom_sf"/>
</dbReference>
<dbReference type="STRING" id="5514.A0A395RII4"/>
<comment type="subcellular location">
    <subcellularLocation>
        <location evidence="1">Endoplasmic reticulum lumen</location>
    </subcellularLocation>
</comment>
<dbReference type="SUPFAM" id="SSF46565">
    <property type="entry name" value="Chaperone J-domain"/>
    <property type="match status" value="1"/>
</dbReference>
<dbReference type="PROSITE" id="PS50076">
    <property type="entry name" value="DNAJ_2"/>
    <property type="match status" value="1"/>
</dbReference>
<dbReference type="FunFam" id="1.10.287.110:FF:000083">
    <property type="entry name" value="DnaJ and TPR domain protein"/>
    <property type="match status" value="1"/>
</dbReference>
<dbReference type="Pfam" id="PF13181">
    <property type="entry name" value="TPR_8"/>
    <property type="match status" value="2"/>
</dbReference>
<sequence>MHLNIAALAVAATTLLASANALSLQDIPADLPVAQLLTSAQSHLSRGETNEALVYYDAAIARDPTNYLTIFKRATTYLSLGRTSQATDDFNKVLSLKPGFEGAHLQLARLRAKAGDWDVAKTQYGLAGKPPSSPEVVELEEAKLAANLAEMAGKGEKWDECVGHAGTAIAVASRSPHLRELRAHCRFELGDVEVGMSDLQHVLHMKPGDTSPHIVISATSFYALGDMGNGIGQVKKCLQSDPDSKVCKKLHKQEKKVEKAYKKIEGQLSRSQPTTAGRALVGTADEPGLVPTVQQQVKELKENKSIPNNARIQLLESLVELTCQAYTEARIPSSSHKDAAKYCDESLQLNPDSFWGLLHKGKAQLKSELYDAAIATLQKAAELRPDQKEKVNPILNKAHIALKRSKTKDYYKVLGVEHDADERQIKSAYRKQSKIFHPDKAAQQGISKEDAEKKMASINEAYEVLSDPELRARFDNGDDPNSQEGPRNPFQQGNPFGGGGGHPFMFQQGGGGPNIKFQFGGQQFGF</sequence>
<feature type="chain" id="PRO_5017440246" description="Tetratricopeptide repeat and J domain-containing co-chaperone DNJ1" evidence="9">
    <location>
        <begin position="22"/>
        <end position="526"/>
    </location>
</feature>
<evidence type="ECO:0000313" key="11">
    <source>
        <dbReference type="EMBL" id="RGP59853.1"/>
    </source>
</evidence>